<dbReference type="PANTHER" id="PTHR24251:SF37">
    <property type="entry name" value="CUB DOMAIN-CONTAINING PROTEIN"/>
    <property type="match status" value="1"/>
</dbReference>
<dbReference type="InterPro" id="IPR000859">
    <property type="entry name" value="CUB_dom"/>
</dbReference>
<dbReference type="Proteomes" id="UP001186944">
    <property type="component" value="Unassembled WGS sequence"/>
</dbReference>
<dbReference type="Gene3D" id="2.60.120.290">
    <property type="entry name" value="Spermadhesin, CUB domain"/>
    <property type="match status" value="1"/>
</dbReference>
<evidence type="ECO:0000256" key="3">
    <source>
        <dbReference type="PROSITE-ProRule" id="PRU00059"/>
    </source>
</evidence>
<dbReference type="PROSITE" id="PS01180">
    <property type="entry name" value="CUB"/>
    <property type="match status" value="1"/>
</dbReference>
<organism evidence="5 6">
    <name type="scientific">Pinctada imbricata</name>
    <name type="common">Atlantic pearl-oyster</name>
    <name type="synonym">Pinctada martensii</name>
    <dbReference type="NCBI Taxonomy" id="66713"/>
    <lineage>
        <taxon>Eukaryota</taxon>
        <taxon>Metazoa</taxon>
        <taxon>Spiralia</taxon>
        <taxon>Lophotrochozoa</taxon>
        <taxon>Mollusca</taxon>
        <taxon>Bivalvia</taxon>
        <taxon>Autobranchia</taxon>
        <taxon>Pteriomorphia</taxon>
        <taxon>Pterioida</taxon>
        <taxon>Pterioidea</taxon>
        <taxon>Pteriidae</taxon>
        <taxon>Pinctada</taxon>
    </lineage>
</organism>
<keyword evidence="1" id="KW-0677">Repeat</keyword>
<feature type="domain" description="CUB" evidence="4">
    <location>
        <begin position="6"/>
        <end position="122"/>
    </location>
</feature>
<name>A0AA89BLY7_PINIB</name>
<gene>
    <name evidence="5" type="ORF">FSP39_012755</name>
</gene>
<evidence type="ECO:0000256" key="1">
    <source>
        <dbReference type="ARBA" id="ARBA00022737"/>
    </source>
</evidence>
<dbReference type="SMART" id="SM00042">
    <property type="entry name" value="CUB"/>
    <property type="match status" value="1"/>
</dbReference>
<evidence type="ECO:0000256" key="2">
    <source>
        <dbReference type="ARBA" id="ARBA00023157"/>
    </source>
</evidence>
<dbReference type="PANTHER" id="PTHR24251">
    <property type="entry name" value="OVOCHYMASE-RELATED"/>
    <property type="match status" value="1"/>
</dbReference>
<accession>A0AA89BLY7</accession>
<feature type="non-terminal residue" evidence="5">
    <location>
        <position position="1"/>
    </location>
</feature>
<dbReference type="CDD" id="cd00041">
    <property type="entry name" value="CUB"/>
    <property type="match status" value="1"/>
</dbReference>
<protein>
    <recommendedName>
        <fullName evidence="4">CUB domain-containing protein</fullName>
    </recommendedName>
</protein>
<dbReference type="Pfam" id="PF00431">
    <property type="entry name" value="CUB"/>
    <property type="match status" value="1"/>
</dbReference>
<dbReference type="InterPro" id="IPR035914">
    <property type="entry name" value="Sperma_CUB_dom_sf"/>
</dbReference>
<comment type="caution">
    <text evidence="3">Lacks conserved residue(s) required for the propagation of feature annotation.</text>
</comment>
<comment type="caution">
    <text evidence="5">The sequence shown here is derived from an EMBL/GenBank/DDBJ whole genome shotgun (WGS) entry which is preliminary data.</text>
</comment>
<evidence type="ECO:0000259" key="4">
    <source>
        <dbReference type="PROSITE" id="PS01180"/>
    </source>
</evidence>
<dbReference type="SUPFAM" id="SSF49854">
    <property type="entry name" value="Spermadhesin, CUB domain"/>
    <property type="match status" value="1"/>
</dbReference>
<sequence>YIENHCGGIINIHTSKSISLSADLFYPTGWSCQTKLVVPRDHIIWLTFTKFDVGRPSIVYCTDVLRIYDGQDTKASELSPTKGLCGRTLPSSITSSGNKLTIRFRSHVVTTSTGFTMLVTAQRSVIFYSGENSLNV</sequence>
<proteinExistence type="predicted"/>
<evidence type="ECO:0000313" key="5">
    <source>
        <dbReference type="EMBL" id="KAK3086054.1"/>
    </source>
</evidence>
<reference evidence="5" key="1">
    <citation type="submission" date="2019-08" db="EMBL/GenBank/DDBJ databases">
        <title>The improved chromosome-level genome for the pearl oyster Pinctada fucata martensii using PacBio sequencing and Hi-C.</title>
        <authorList>
            <person name="Zheng Z."/>
        </authorList>
    </citation>
    <scope>NUCLEOTIDE SEQUENCE</scope>
    <source>
        <strain evidence="5">ZZ-2019</strain>
        <tissue evidence="5">Adductor muscle</tissue>
    </source>
</reference>
<dbReference type="AlphaFoldDB" id="A0AA89BLY7"/>
<evidence type="ECO:0000313" key="6">
    <source>
        <dbReference type="Proteomes" id="UP001186944"/>
    </source>
</evidence>
<dbReference type="EMBL" id="VSWD01000012">
    <property type="protein sequence ID" value="KAK3086054.1"/>
    <property type="molecule type" value="Genomic_DNA"/>
</dbReference>
<keyword evidence="6" id="KW-1185">Reference proteome</keyword>
<keyword evidence="2" id="KW-1015">Disulfide bond</keyword>